<accession>A0ABS3FRV6</accession>
<evidence type="ECO:0000256" key="2">
    <source>
        <dbReference type="SAM" id="SignalP"/>
    </source>
</evidence>
<dbReference type="PROSITE" id="PS51272">
    <property type="entry name" value="SLH"/>
    <property type="match status" value="1"/>
</dbReference>
<evidence type="ECO:0000313" key="5">
    <source>
        <dbReference type="Proteomes" id="UP000664844"/>
    </source>
</evidence>
<evidence type="ECO:0000259" key="3">
    <source>
        <dbReference type="PROSITE" id="PS51272"/>
    </source>
</evidence>
<reference evidence="4 5" key="1">
    <citation type="submission" date="2021-03" db="EMBL/GenBank/DDBJ databases">
        <title>Metabolic Capacity of the Antarctic Cyanobacterium Phormidium pseudopriestleyi that Sustains Oxygenic Photosynthesis in the Presence of Hydrogen Sulfide.</title>
        <authorList>
            <person name="Lumian J.E."/>
            <person name="Jungblut A.D."/>
            <person name="Dillon M.L."/>
            <person name="Hawes I."/>
            <person name="Doran P.T."/>
            <person name="Mackey T.J."/>
            <person name="Dick G.J."/>
            <person name="Grettenberger C.L."/>
            <person name="Sumner D.Y."/>
        </authorList>
    </citation>
    <scope>NUCLEOTIDE SEQUENCE [LARGE SCALE GENOMIC DNA]</scope>
    <source>
        <strain evidence="4 5">FRX01</strain>
    </source>
</reference>
<feature type="chain" id="PRO_5045363296" evidence="2">
    <location>
        <begin position="24"/>
        <end position="451"/>
    </location>
</feature>
<dbReference type="PANTHER" id="PTHR33740:SF3">
    <property type="entry name" value="GPI-ANCHORED ADHESIN-LIKE PROTEIN"/>
    <property type="match status" value="1"/>
</dbReference>
<keyword evidence="5" id="KW-1185">Reference proteome</keyword>
<evidence type="ECO:0000313" key="4">
    <source>
        <dbReference type="EMBL" id="MBO0349734.1"/>
    </source>
</evidence>
<dbReference type="RefSeq" id="WP_242541223.1">
    <property type="nucleotide sequence ID" value="NZ_JAFLQW010000309.1"/>
</dbReference>
<feature type="domain" description="SLH" evidence="3">
    <location>
        <begin position="299"/>
        <end position="367"/>
    </location>
</feature>
<sequence length="451" mass="48432">MLLKPVSVSLTAIALVIGLSACANSPNSETLERTFAADPLLEENGKTPVAPPPPPGPALEGVQGSSELPEDFLETISPYPNAEFIRTIASNETPESTDADAGVVTLWQTSDTAEQVLNFYEQQFNQPNWEIVPQANQAGPQPNLIARYGLDLLVNIDVTPEIGRAENPPEKGEFLISYIRSNPAQTTGETPGVQPPNAIAIEAATPVSQPTSEPPATSATPTAIEQVPEQLRPYLRDLEKMGIAIAQPSGNTSANTTESTVDLNQGITRKQFARWLLEVNNKIYANQTGKQVRLTPTTANPAFSDVNSNHPDFQVIQGLAEAGIIPSALSGESSATTFRPDAILTREQLMLWKVPLDIRSNLPSASVDAIKESWGFQDAGKIDPNALRAVSADYQNGERSNIRRAFGYTTLFQPKKEVTRAEAAAALWFFGVQGDGLTVPDALKNSSPVAP</sequence>
<dbReference type="PROSITE" id="PS51257">
    <property type="entry name" value="PROKAR_LIPOPROTEIN"/>
    <property type="match status" value="1"/>
</dbReference>
<gene>
    <name evidence="4" type="ORF">J0895_11555</name>
</gene>
<comment type="caution">
    <text evidence="4">The sequence shown here is derived from an EMBL/GenBank/DDBJ whole genome shotgun (WGS) entry which is preliminary data.</text>
</comment>
<feature type="region of interest" description="Disordered" evidence="1">
    <location>
        <begin position="42"/>
        <end position="65"/>
    </location>
</feature>
<keyword evidence="2" id="KW-0732">Signal</keyword>
<dbReference type="Proteomes" id="UP000664844">
    <property type="component" value="Unassembled WGS sequence"/>
</dbReference>
<dbReference type="Pfam" id="PF00395">
    <property type="entry name" value="SLH"/>
    <property type="match status" value="1"/>
</dbReference>
<name>A0ABS3FRV6_9CYAN</name>
<protein>
    <submittedName>
        <fullName evidence="4">S-layer homology domain-containing protein</fullName>
    </submittedName>
</protein>
<proteinExistence type="predicted"/>
<feature type="signal peptide" evidence="2">
    <location>
        <begin position="1"/>
        <end position="23"/>
    </location>
</feature>
<dbReference type="InterPro" id="IPR001119">
    <property type="entry name" value="SLH_dom"/>
</dbReference>
<evidence type="ECO:0000256" key="1">
    <source>
        <dbReference type="SAM" id="MobiDB-lite"/>
    </source>
</evidence>
<organism evidence="4 5">
    <name type="scientific">Phormidium pseudopriestleyi FRX01</name>
    <dbReference type="NCBI Taxonomy" id="1759528"/>
    <lineage>
        <taxon>Bacteria</taxon>
        <taxon>Bacillati</taxon>
        <taxon>Cyanobacteriota</taxon>
        <taxon>Cyanophyceae</taxon>
        <taxon>Oscillatoriophycideae</taxon>
        <taxon>Oscillatoriales</taxon>
        <taxon>Oscillatoriaceae</taxon>
        <taxon>Phormidium</taxon>
    </lineage>
</organism>
<dbReference type="PANTHER" id="PTHR33740">
    <property type="entry name" value="GPI-ANCHORED ADHESIN-LIKE PROTEIN"/>
    <property type="match status" value="1"/>
</dbReference>
<dbReference type="EMBL" id="JAFLQW010000309">
    <property type="protein sequence ID" value="MBO0349734.1"/>
    <property type="molecule type" value="Genomic_DNA"/>
</dbReference>